<dbReference type="PANTHER" id="PTHR23274:SF48">
    <property type="entry name" value="ATP-DEPENDENT DNA HELICASE"/>
    <property type="match status" value="1"/>
</dbReference>
<proteinExistence type="predicted"/>
<accession>A0ABY6LKF0</accession>
<feature type="domain" description="Endonuclease/exonuclease/phosphatase" evidence="1">
    <location>
        <begin position="79"/>
        <end position="225"/>
    </location>
</feature>
<dbReference type="Gene3D" id="3.60.10.10">
    <property type="entry name" value="Endonuclease/exonuclease/phosphatase"/>
    <property type="match status" value="1"/>
</dbReference>
<sequence>MGTNVLQARILTGSFRGEEVLIPRIPIIPNDLPFKFRRLPFPVMVAFAMTINKSQGQTLCKGLHSKNSLQSPNVKLNVLQCNINGISTSKSKVKLDEILSLADSKGANIICLQETKLKPNHLFKVKGFKILRKDRPSADGGGGLLTLIKDLSFDEIDTPSTTHTELQAFKIHLPNQRPLTIVNTYHPPQKPGPELDLVSHLLDPNILILGDFNSKHQSWGCSLNNTEGSILST</sequence>
<name>A0ABY6LKF0_9ARAC</name>
<dbReference type="InterPro" id="IPR036691">
    <property type="entry name" value="Endo/exonu/phosph_ase_sf"/>
</dbReference>
<dbReference type="EMBL" id="CP092882">
    <property type="protein sequence ID" value="UYV81701.1"/>
    <property type="molecule type" value="Genomic_DNA"/>
</dbReference>
<reference evidence="2 3" key="1">
    <citation type="submission" date="2022-01" db="EMBL/GenBank/DDBJ databases">
        <title>A chromosomal length assembly of Cordylochernes scorpioides.</title>
        <authorList>
            <person name="Zeh D."/>
            <person name="Zeh J."/>
        </authorList>
    </citation>
    <scope>NUCLEOTIDE SEQUENCE [LARGE SCALE GENOMIC DNA]</scope>
    <source>
        <strain evidence="2">IN4F17</strain>
        <tissue evidence="2">Whole Body</tissue>
    </source>
</reference>
<evidence type="ECO:0000259" key="1">
    <source>
        <dbReference type="Pfam" id="PF03372"/>
    </source>
</evidence>
<keyword evidence="3" id="KW-1185">Reference proteome</keyword>
<gene>
    <name evidence="2" type="ORF">LAZ67_20002052</name>
</gene>
<protein>
    <recommendedName>
        <fullName evidence="1">Endonuclease/exonuclease/phosphatase domain-containing protein</fullName>
    </recommendedName>
</protein>
<evidence type="ECO:0000313" key="2">
    <source>
        <dbReference type="EMBL" id="UYV81701.1"/>
    </source>
</evidence>
<dbReference type="Proteomes" id="UP001235939">
    <property type="component" value="Chromosome 20"/>
</dbReference>
<evidence type="ECO:0000313" key="3">
    <source>
        <dbReference type="Proteomes" id="UP001235939"/>
    </source>
</evidence>
<organism evidence="2 3">
    <name type="scientific">Cordylochernes scorpioides</name>
    <dbReference type="NCBI Taxonomy" id="51811"/>
    <lineage>
        <taxon>Eukaryota</taxon>
        <taxon>Metazoa</taxon>
        <taxon>Ecdysozoa</taxon>
        <taxon>Arthropoda</taxon>
        <taxon>Chelicerata</taxon>
        <taxon>Arachnida</taxon>
        <taxon>Pseudoscorpiones</taxon>
        <taxon>Cheliferoidea</taxon>
        <taxon>Chernetidae</taxon>
        <taxon>Cordylochernes</taxon>
    </lineage>
</organism>
<dbReference type="InterPro" id="IPR005135">
    <property type="entry name" value="Endo/exonuclease/phosphatase"/>
</dbReference>
<dbReference type="Pfam" id="PF03372">
    <property type="entry name" value="Exo_endo_phos"/>
    <property type="match status" value="1"/>
</dbReference>
<dbReference type="PANTHER" id="PTHR23274">
    <property type="entry name" value="DNA HELICASE-RELATED"/>
    <property type="match status" value="1"/>
</dbReference>
<dbReference type="SUPFAM" id="SSF56219">
    <property type="entry name" value="DNase I-like"/>
    <property type="match status" value="1"/>
</dbReference>